<proteinExistence type="predicted"/>
<dbReference type="Proteomes" id="UP000003280">
    <property type="component" value="Unassembled WGS sequence"/>
</dbReference>
<evidence type="ECO:0000313" key="1">
    <source>
        <dbReference type="EMBL" id="EFM25604.1"/>
    </source>
</evidence>
<comment type="caution">
    <text evidence="1">The sequence shown here is derived from an EMBL/GenBank/DDBJ whole genome shotgun (WGS) entry which is preliminary data.</text>
</comment>
<gene>
    <name evidence="1" type="ORF">HMPREF9225_0752</name>
</gene>
<dbReference type="HOGENOM" id="CLU_3028277_0_0_9"/>
<evidence type="ECO:0000313" key="2">
    <source>
        <dbReference type="Proteomes" id="UP000003280"/>
    </source>
</evidence>
<reference evidence="1 2" key="1">
    <citation type="submission" date="2010-07" db="EMBL/GenBank/DDBJ databases">
        <authorList>
            <person name="Muzny D."/>
            <person name="Qin X."/>
            <person name="Deng J."/>
            <person name="Jiang H."/>
            <person name="Liu Y."/>
            <person name="Qu J."/>
            <person name="Song X.-Z."/>
            <person name="Zhang L."/>
            <person name="Thornton R."/>
            <person name="Coyle M."/>
            <person name="Francisco L."/>
            <person name="Jackson L."/>
            <person name="Javaid M."/>
            <person name="Korchina V."/>
            <person name="Kovar C."/>
            <person name="Mata R."/>
            <person name="Mathew T."/>
            <person name="Ngo R."/>
            <person name="Nguyen L."/>
            <person name="Nguyen N."/>
            <person name="Okwuonu G."/>
            <person name="Ongeri F."/>
            <person name="Pham C."/>
            <person name="Simmons D."/>
            <person name="Wilczek-Boney K."/>
            <person name="Hale W."/>
            <person name="Jakkamsetti A."/>
            <person name="Pham P."/>
            <person name="Ruth R."/>
            <person name="San Lucas F."/>
            <person name="Warren J."/>
            <person name="Zhang J."/>
            <person name="Zhao Z."/>
            <person name="Zhou C."/>
            <person name="Zhu D."/>
            <person name="Lee S."/>
            <person name="Bess C."/>
            <person name="Blankenburg K."/>
            <person name="Forbes L."/>
            <person name="Fu Q."/>
            <person name="Gubbala S."/>
            <person name="Hirani K."/>
            <person name="Jayaseelan J.C."/>
            <person name="Lara F."/>
            <person name="Munidasa M."/>
            <person name="Palculict T."/>
            <person name="Patil S."/>
            <person name="Pu L.-L."/>
            <person name="Saada N."/>
            <person name="Tang L."/>
            <person name="Weissenberger G."/>
            <person name="Zhu Y."/>
            <person name="Hemphill L."/>
            <person name="Shang Y."/>
            <person name="Youmans B."/>
            <person name="Ayvaz T."/>
            <person name="Ross M."/>
            <person name="Santibanez J."/>
            <person name="Aqrawi P."/>
            <person name="Gross S."/>
            <person name="Joshi V."/>
            <person name="Fowler G."/>
            <person name="Nazareth L."/>
            <person name="Reid J."/>
            <person name="Worley K."/>
            <person name="Petrosino J."/>
            <person name="Highlander S."/>
            <person name="Gibbs R."/>
        </authorList>
    </citation>
    <scope>NUCLEOTIDE SEQUENCE [LARGE SCALE GENOMIC DNA]</scope>
    <source>
        <strain evidence="1 2">ATCC BAA-1640</strain>
    </source>
</reference>
<dbReference type="AlphaFoldDB" id="E0NKR3"/>
<protein>
    <submittedName>
        <fullName evidence="1">Uncharacterized protein</fullName>
    </submittedName>
</protein>
<keyword evidence="2" id="KW-1185">Reference proteome</keyword>
<name>E0NKR3_9FIRM</name>
<dbReference type="EMBL" id="AEEH01000029">
    <property type="protein sequence ID" value="EFM25604.1"/>
    <property type="molecule type" value="Genomic_DNA"/>
</dbReference>
<sequence>MENFSRIRKSLPKPLQCEVGRGSSIGSRVLQIKLRYARFLWNSLHKTCSEIKDFG</sequence>
<accession>E0NKR3</accession>
<organism evidence="1 2">
    <name type="scientific">Peptoniphilus duerdenii ATCC BAA-1640</name>
    <dbReference type="NCBI Taxonomy" id="862517"/>
    <lineage>
        <taxon>Bacteria</taxon>
        <taxon>Bacillati</taxon>
        <taxon>Bacillota</taxon>
        <taxon>Tissierellia</taxon>
        <taxon>Tissierellales</taxon>
        <taxon>Peptoniphilaceae</taxon>
        <taxon>Peptoniphilus</taxon>
    </lineage>
</organism>